<dbReference type="InterPro" id="IPR027417">
    <property type="entry name" value="P-loop_NTPase"/>
</dbReference>
<dbReference type="InterPro" id="IPR003593">
    <property type="entry name" value="AAA+_ATPase"/>
</dbReference>
<reference evidence="10 11" key="1">
    <citation type="submission" date="2021-01" db="EMBL/GenBank/DDBJ databases">
        <title>Whole genome shotgun sequence of Actinoplanes humidus NBRC 14915.</title>
        <authorList>
            <person name="Komaki H."/>
            <person name="Tamura T."/>
        </authorList>
    </citation>
    <scope>NUCLEOTIDE SEQUENCE [LARGE SCALE GENOMIC DNA]</scope>
    <source>
        <strain evidence="10 11">NBRC 14915</strain>
    </source>
</reference>
<dbReference type="InterPro" id="IPR039421">
    <property type="entry name" value="Type_1_exporter"/>
</dbReference>
<feature type="transmembrane region" description="Helical" evidence="7">
    <location>
        <begin position="143"/>
        <end position="167"/>
    </location>
</feature>
<dbReference type="PROSITE" id="PS00211">
    <property type="entry name" value="ABC_TRANSPORTER_1"/>
    <property type="match status" value="1"/>
</dbReference>
<evidence type="ECO:0000256" key="2">
    <source>
        <dbReference type="ARBA" id="ARBA00022692"/>
    </source>
</evidence>
<feature type="domain" description="ABC transporter" evidence="8">
    <location>
        <begin position="350"/>
        <end position="585"/>
    </location>
</feature>
<dbReference type="Proteomes" id="UP000603200">
    <property type="component" value="Unassembled WGS sequence"/>
</dbReference>
<evidence type="ECO:0000259" key="9">
    <source>
        <dbReference type="PROSITE" id="PS50929"/>
    </source>
</evidence>
<organism evidence="10 11">
    <name type="scientific">Winogradskya humida</name>
    <dbReference type="NCBI Taxonomy" id="113566"/>
    <lineage>
        <taxon>Bacteria</taxon>
        <taxon>Bacillati</taxon>
        <taxon>Actinomycetota</taxon>
        <taxon>Actinomycetes</taxon>
        <taxon>Micromonosporales</taxon>
        <taxon>Micromonosporaceae</taxon>
        <taxon>Winogradskya</taxon>
    </lineage>
</organism>
<dbReference type="PROSITE" id="PS50929">
    <property type="entry name" value="ABC_TM1F"/>
    <property type="match status" value="1"/>
</dbReference>
<keyword evidence="11" id="KW-1185">Reference proteome</keyword>
<dbReference type="InterPro" id="IPR017871">
    <property type="entry name" value="ABC_transporter-like_CS"/>
</dbReference>
<dbReference type="PROSITE" id="PS50893">
    <property type="entry name" value="ABC_TRANSPORTER_2"/>
    <property type="match status" value="1"/>
</dbReference>
<dbReference type="Gene3D" id="3.40.50.300">
    <property type="entry name" value="P-loop containing nucleotide triphosphate hydrolases"/>
    <property type="match status" value="1"/>
</dbReference>
<dbReference type="CDD" id="cd18548">
    <property type="entry name" value="ABC_6TM_Tm287_like"/>
    <property type="match status" value="1"/>
</dbReference>
<keyword evidence="3" id="KW-0547">Nucleotide-binding</keyword>
<dbReference type="InterPro" id="IPR036640">
    <property type="entry name" value="ABC1_TM_sf"/>
</dbReference>
<dbReference type="RefSeq" id="WP_203843041.1">
    <property type="nucleotide sequence ID" value="NZ_BAAATV010000015.1"/>
</dbReference>
<feature type="transmembrane region" description="Helical" evidence="7">
    <location>
        <begin position="70"/>
        <end position="94"/>
    </location>
</feature>
<evidence type="ECO:0000313" key="11">
    <source>
        <dbReference type="Proteomes" id="UP000603200"/>
    </source>
</evidence>
<feature type="transmembrane region" description="Helical" evidence="7">
    <location>
        <begin position="173"/>
        <end position="199"/>
    </location>
</feature>
<accession>A0ABQ4A5K4</accession>
<evidence type="ECO:0000256" key="3">
    <source>
        <dbReference type="ARBA" id="ARBA00022741"/>
    </source>
</evidence>
<dbReference type="Pfam" id="PF00664">
    <property type="entry name" value="ABC_membrane"/>
    <property type="match status" value="1"/>
</dbReference>
<comment type="subcellular location">
    <subcellularLocation>
        <location evidence="1">Cell membrane</location>
        <topology evidence="1">Multi-pass membrane protein</topology>
    </subcellularLocation>
</comment>
<feature type="transmembrane region" description="Helical" evidence="7">
    <location>
        <begin position="29"/>
        <end position="50"/>
    </location>
</feature>
<dbReference type="InterPro" id="IPR003439">
    <property type="entry name" value="ABC_transporter-like_ATP-bd"/>
</dbReference>
<evidence type="ECO:0000313" key="10">
    <source>
        <dbReference type="EMBL" id="GIE26127.1"/>
    </source>
</evidence>
<evidence type="ECO:0000256" key="1">
    <source>
        <dbReference type="ARBA" id="ARBA00004651"/>
    </source>
</evidence>
<gene>
    <name evidence="10" type="ORF">Ahu01nite_092290</name>
</gene>
<comment type="caution">
    <text evidence="10">The sequence shown here is derived from an EMBL/GenBank/DDBJ whole genome shotgun (WGS) entry which is preliminary data.</text>
</comment>
<feature type="transmembrane region" description="Helical" evidence="7">
    <location>
        <begin position="253"/>
        <end position="275"/>
    </location>
</feature>
<keyword evidence="5 7" id="KW-1133">Transmembrane helix</keyword>
<evidence type="ECO:0000256" key="4">
    <source>
        <dbReference type="ARBA" id="ARBA00022840"/>
    </source>
</evidence>
<dbReference type="SMART" id="SM00382">
    <property type="entry name" value="AAA"/>
    <property type="match status" value="1"/>
</dbReference>
<keyword evidence="6 7" id="KW-0472">Membrane</keyword>
<dbReference type="PANTHER" id="PTHR43394">
    <property type="entry name" value="ATP-DEPENDENT PERMEASE MDL1, MITOCHONDRIAL"/>
    <property type="match status" value="1"/>
</dbReference>
<keyword evidence="2 7" id="KW-0812">Transmembrane</keyword>
<dbReference type="SUPFAM" id="SSF90123">
    <property type="entry name" value="ABC transporter transmembrane region"/>
    <property type="match status" value="1"/>
</dbReference>
<name>A0ABQ4A5K4_9ACTN</name>
<feature type="domain" description="ABC transmembrane type-1" evidence="9">
    <location>
        <begin position="35"/>
        <end position="316"/>
    </location>
</feature>
<dbReference type="InterPro" id="IPR011527">
    <property type="entry name" value="ABC1_TM_dom"/>
</dbReference>
<proteinExistence type="predicted"/>
<dbReference type="EMBL" id="BOMN01000136">
    <property type="protein sequence ID" value="GIE26127.1"/>
    <property type="molecule type" value="Genomic_DNA"/>
</dbReference>
<evidence type="ECO:0000256" key="6">
    <source>
        <dbReference type="ARBA" id="ARBA00023136"/>
    </source>
</evidence>
<feature type="transmembrane region" description="Helical" evidence="7">
    <location>
        <begin position="287"/>
        <end position="314"/>
    </location>
</feature>
<keyword evidence="4 10" id="KW-0067">ATP-binding</keyword>
<dbReference type="Gene3D" id="1.20.1560.10">
    <property type="entry name" value="ABC transporter type 1, transmembrane domain"/>
    <property type="match status" value="1"/>
</dbReference>
<evidence type="ECO:0000259" key="8">
    <source>
        <dbReference type="PROSITE" id="PS50893"/>
    </source>
</evidence>
<sequence length="593" mass="63234">MKSRRARKAQTSKGWSALTRLLRRYIRPYYRALSAVVVLMAAQAAGNLYLPNLNADIIDDGVVGGDLGYIWRAGALMLVITAGLGIVAVLAVYLASRVSMTVGADLRAAIFARVQSFSVADLHRFGVSSLTTRTVNDVQQLQVFLQLSLTLLISVVFTIGGALILAVRAGRELSLLLVVALPVLVAIIAVTLVVLLPLFRAVQVKTDRLNQVLREQISGVRVTRAFGRTDAERVRFGAVNEDITATGLRANRVFALVLPVIFGIVNVSSVGVVWFGGRLVSDGTMEIGSMTAFLIYILQILTYIVVAVTVIVLIPRAAAAANRIEQILTVMPSSAGPPRAAPASTQAGKVEFQQVSFRYPGSERPVVSDLTLTFRPGQTSAVIGGTGSGKTTLLNLIPRFIDATDGTVLVHGLGVPEQSVDDLRASIGLVPQTALLFAGTVAGNLRFGRPEATDDELWRALETAQARDFVAALPGGLDAPVERGGANLSGGQRQRLSIARALVRRPWLYLFDDCFSALDAATDARLRAELRAETRGATVVIVAQRASTIMHADQIVVLESGRIAGVGTHERLLTGCRAYQEIIASQLGEGAAA</sequence>
<evidence type="ECO:0000256" key="5">
    <source>
        <dbReference type="ARBA" id="ARBA00022989"/>
    </source>
</evidence>
<dbReference type="SUPFAM" id="SSF52540">
    <property type="entry name" value="P-loop containing nucleoside triphosphate hydrolases"/>
    <property type="match status" value="1"/>
</dbReference>
<dbReference type="Pfam" id="PF00005">
    <property type="entry name" value="ABC_tran"/>
    <property type="match status" value="1"/>
</dbReference>
<dbReference type="GO" id="GO:0005524">
    <property type="term" value="F:ATP binding"/>
    <property type="evidence" value="ECO:0007669"/>
    <property type="project" value="UniProtKB-KW"/>
</dbReference>
<evidence type="ECO:0000256" key="7">
    <source>
        <dbReference type="SAM" id="Phobius"/>
    </source>
</evidence>
<dbReference type="PANTHER" id="PTHR43394:SF1">
    <property type="entry name" value="ATP-BINDING CASSETTE SUB-FAMILY B MEMBER 10, MITOCHONDRIAL"/>
    <property type="match status" value="1"/>
</dbReference>
<protein>
    <submittedName>
        <fullName evidence="10">Multidrug ABC transporter ATP-binding protein</fullName>
    </submittedName>
</protein>